<accession>A0A2G8IY27</accession>
<evidence type="ECO:0000313" key="1">
    <source>
        <dbReference type="EMBL" id="PIK28351.1"/>
    </source>
</evidence>
<sequence length="65" mass="7519">MPTLASPPFCGDVPGHPYKPFICTIYIIHEKIGKHIQKLDVLFCIQKNKSKGVFKHERKTNKQRI</sequence>
<proteinExistence type="predicted"/>
<dbReference type="Proteomes" id="UP000230768">
    <property type="component" value="Unassembled WGS sequence"/>
</dbReference>
<evidence type="ECO:0000313" key="2">
    <source>
        <dbReference type="Proteomes" id="UP000230768"/>
    </source>
</evidence>
<dbReference type="AlphaFoldDB" id="A0A2G8IY27"/>
<dbReference type="EMBL" id="PEKP01000004">
    <property type="protein sequence ID" value="PIK28351.1"/>
    <property type="molecule type" value="Genomic_DNA"/>
</dbReference>
<name>A0A2G8IY27_BACPU</name>
<gene>
    <name evidence="1" type="ORF">CTV99_03285</name>
</gene>
<reference evidence="1 2" key="1">
    <citation type="submission" date="2017-11" db="EMBL/GenBank/DDBJ databases">
        <title>Draft genome sequence of Bacillus pumilus 51_5il from lake Gorkoye (Russia: Novosibirsk region).</title>
        <authorList>
            <person name="Shipova A.A."/>
            <person name="Rozanov A.S."/>
            <person name="Bryanskaya A.V."/>
            <person name="Peltek S.E."/>
        </authorList>
    </citation>
    <scope>NUCLEOTIDE SEQUENCE [LARGE SCALE GENOMIC DNA]</scope>
    <source>
        <strain evidence="1 2">51_5il</strain>
    </source>
</reference>
<protein>
    <submittedName>
        <fullName evidence="1">Uncharacterized protein</fullName>
    </submittedName>
</protein>
<organism evidence="1 2">
    <name type="scientific">Bacillus pumilus</name>
    <name type="common">Bacillus mesentericus</name>
    <dbReference type="NCBI Taxonomy" id="1408"/>
    <lineage>
        <taxon>Bacteria</taxon>
        <taxon>Bacillati</taxon>
        <taxon>Bacillota</taxon>
        <taxon>Bacilli</taxon>
        <taxon>Bacillales</taxon>
        <taxon>Bacillaceae</taxon>
        <taxon>Bacillus</taxon>
    </lineage>
</organism>
<comment type="caution">
    <text evidence="1">The sequence shown here is derived from an EMBL/GenBank/DDBJ whole genome shotgun (WGS) entry which is preliminary data.</text>
</comment>